<dbReference type="GO" id="GO:0016020">
    <property type="term" value="C:membrane"/>
    <property type="evidence" value="ECO:0007669"/>
    <property type="project" value="UniProtKB-SubCell"/>
</dbReference>
<organism evidence="7 8">
    <name type="scientific">Bursaphelenchus okinawaensis</name>
    <dbReference type="NCBI Taxonomy" id="465554"/>
    <lineage>
        <taxon>Eukaryota</taxon>
        <taxon>Metazoa</taxon>
        <taxon>Ecdysozoa</taxon>
        <taxon>Nematoda</taxon>
        <taxon>Chromadorea</taxon>
        <taxon>Rhabditida</taxon>
        <taxon>Tylenchina</taxon>
        <taxon>Tylenchomorpha</taxon>
        <taxon>Aphelenchoidea</taxon>
        <taxon>Aphelenchoididae</taxon>
        <taxon>Bursaphelenchus</taxon>
    </lineage>
</organism>
<dbReference type="SUPFAM" id="SSF53822">
    <property type="entry name" value="Periplasmic binding protein-like I"/>
    <property type="match status" value="1"/>
</dbReference>
<evidence type="ECO:0000256" key="3">
    <source>
        <dbReference type="ARBA" id="ARBA00022989"/>
    </source>
</evidence>
<keyword evidence="8" id="KW-1185">Reference proteome</keyword>
<dbReference type="InterPro" id="IPR028082">
    <property type="entry name" value="Peripla_BP_I"/>
</dbReference>
<comment type="caution">
    <text evidence="7">The sequence shown here is derived from an EMBL/GenBank/DDBJ whole genome shotgun (WGS) entry which is preliminary data.</text>
</comment>
<keyword evidence="5" id="KW-0732">Signal</keyword>
<feature type="domain" description="Receptor ligand binding region" evidence="6">
    <location>
        <begin position="54"/>
        <end position="364"/>
    </location>
</feature>
<keyword evidence="2" id="KW-0812">Transmembrane</keyword>
<dbReference type="OrthoDB" id="5826794at2759"/>
<dbReference type="EMBL" id="CAJFDH010000002">
    <property type="protein sequence ID" value="CAD5211400.1"/>
    <property type="molecule type" value="Genomic_DNA"/>
</dbReference>
<reference evidence="7" key="1">
    <citation type="submission" date="2020-09" db="EMBL/GenBank/DDBJ databases">
        <authorList>
            <person name="Kikuchi T."/>
        </authorList>
    </citation>
    <scope>NUCLEOTIDE SEQUENCE</scope>
    <source>
        <strain evidence="7">SH1</strain>
    </source>
</reference>
<dbReference type="EMBL" id="CAJFCW020000002">
    <property type="protein sequence ID" value="CAG9093382.1"/>
    <property type="molecule type" value="Genomic_DNA"/>
</dbReference>
<dbReference type="Gene3D" id="3.40.50.2300">
    <property type="match status" value="2"/>
</dbReference>
<accession>A0A811K8R3</accession>
<proteinExistence type="predicted"/>
<evidence type="ECO:0000256" key="4">
    <source>
        <dbReference type="ARBA" id="ARBA00023136"/>
    </source>
</evidence>
<dbReference type="Pfam" id="PF01094">
    <property type="entry name" value="ANF_receptor"/>
    <property type="match status" value="1"/>
</dbReference>
<dbReference type="AlphaFoldDB" id="A0A811K8R3"/>
<gene>
    <name evidence="7" type="ORF">BOKJ2_LOCUS3675</name>
</gene>
<evidence type="ECO:0000313" key="8">
    <source>
        <dbReference type="Proteomes" id="UP000614601"/>
    </source>
</evidence>
<feature type="signal peptide" evidence="5">
    <location>
        <begin position="1"/>
        <end position="32"/>
    </location>
</feature>
<evidence type="ECO:0000256" key="5">
    <source>
        <dbReference type="SAM" id="SignalP"/>
    </source>
</evidence>
<keyword evidence="4" id="KW-0472">Membrane</keyword>
<comment type="subcellular location">
    <subcellularLocation>
        <location evidence="1">Membrane</location>
    </subcellularLocation>
</comment>
<evidence type="ECO:0000259" key="6">
    <source>
        <dbReference type="Pfam" id="PF01094"/>
    </source>
</evidence>
<evidence type="ECO:0000256" key="1">
    <source>
        <dbReference type="ARBA" id="ARBA00004370"/>
    </source>
</evidence>
<keyword evidence="3" id="KW-1133">Transmembrane helix</keyword>
<dbReference type="InterPro" id="IPR001828">
    <property type="entry name" value="ANF_lig-bd_rcpt"/>
</dbReference>
<name>A0A811K8R3_9BILA</name>
<dbReference type="Proteomes" id="UP000783686">
    <property type="component" value="Unassembled WGS sequence"/>
</dbReference>
<evidence type="ECO:0000313" key="7">
    <source>
        <dbReference type="EMBL" id="CAD5211400.1"/>
    </source>
</evidence>
<protein>
    <recommendedName>
        <fullName evidence="6">Receptor ligand binding region domain-containing protein</fullName>
    </recommendedName>
</protein>
<feature type="chain" id="PRO_5035594709" description="Receptor ligand binding region domain-containing protein" evidence="5">
    <location>
        <begin position="33"/>
        <end position="385"/>
    </location>
</feature>
<evidence type="ECO:0000256" key="2">
    <source>
        <dbReference type="ARBA" id="ARBA00022692"/>
    </source>
</evidence>
<dbReference type="Proteomes" id="UP000614601">
    <property type="component" value="Unassembled WGS sequence"/>
</dbReference>
<sequence>MAIFQSVCFCQVMASFLAKSLVLALALISGQATSVEFNIGIIHGIEGSMVWHNVRYAVDEWNKQTLASPVPMTLNVIYPTDSFASVEDRFCDVVQHNLIGLIVPSVLLTTEEMTLVFSMCNRINLPCLTTNDLLLNDSNINQFVHSVAPSSGTVGKAAAKLISSLSWNSFVLVYEKSSSLIDITALLSIYYNEHGTRTAIRVLQLPQSLDNYDAFLKYTREQLKQTSMVVHSENIGIVHELLIKASRLNMTEYRYSYLFTHPDLALLEDFLNSDTHNYRCNISGMRLVQKAPLIKTNLALAIDAIYLFGQALKELARRPLLPVPASILCDAGDLWADGEILNEALKKAVVPGKATGIVKLSSNGITRENATFVGLTRTAGRFRES</sequence>